<evidence type="ECO:0000256" key="1">
    <source>
        <dbReference type="SAM" id="Phobius"/>
    </source>
</evidence>
<keyword evidence="3" id="KW-1185">Reference proteome</keyword>
<protein>
    <submittedName>
        <fullName evidence="2">Uncharacterized protein</fullName>
    </submittedName>
</protein>
<reference evidence="2 3" key="1">
    <citation type="submission" date="2019-10" db="EMBL/GenBank/DDBJ databases">
        <title>Rubrobacter sp nov SCSIO 52915 isolated from a deep-sea sediment in the South China Sea.</title>
        <authorList>
            <person name="Chen R.W."/>
        </authorList>
    </citation>
    <scope>NUCLEOTIDE SEQUENCE [LARGE SCALE GENOMIC DNA]</scope>
    <source>
        <strain evidence="2 3">SCSIO 52915</strain>
    </source>
</reference>
<dbReference type="AlphaFoldDB" id="A0A6G8PT12"/>
<proteinExistence type="predicted"/>
<dbReference type="RefSeq" id="WP_166394891.1">
    <property type="nucleotide sequence ID" value="NZ_CP045121.1"/>
</dbReference>
<keyword evidence="1" id="KW-0472">Membrane</keyword>
<accession>A0A6G8PT12</accession>
<keyword evidence="1" id="KW-1133">Transmembrane helix</keyword>
<organism evidence="2 3">
    <name type="scientific">Rubrobacter marinus</name>
    <dbReference type="NCBI Taxonomy" id="2653852"/>
    <lineage>
        <taxon>Bacteria</taxon>
        <taxon>Bacillati</taxon>
        <taxon>Actinomycetota</taxon>
        <taxon>Rubrobacteria</taxon>
        <taxon>Rubrobacterales</taxon>
        <taxon>Rubrobacteraceae</taxon>
        <taxon>Rubrobacter</taxon>
    </lineage>
</organism>
<evidence type="ECO:0000313" key="3">
    <source>
        <dbReference type="Proteomes" id="UP000502706"/>
    </source>
</evidence>
<evidence type="ECO:0000313" key="2">
    <source>
        <dbReference type="EMBL" id="QIN77222.1"/>
    </source>
</evidence>
<gene>
    <name evidence="2" type="ORF">GBA65_00380</name>
</gene>
<name>A0A6G8PT12_9ACTN</name>
<keyword evidence="1" id="KW-0812">Transmembrane</keyword>
<feature type="transmembrane region" description="Helical" evidence="1">
    <location>
        <begin position="38"/>
        <end position="57"/>
    </location>
</feature>
<sequence>MSVSSRNRLILFGALYGLGLALLPSALAFDGLALSPFLAAALICSALSGAAGALVAGRGAGRRREPGRGWAAASGTGSLHGLVAAALAAPSIWLALTATMTGFSPAAPARISALFTSPDIFLQSALAAGVVFAYAALAGLLLSPLVGAVILRMVREGDRGASRLSAGGTG</sequence>
<dbReference type="KEGG" id="rmar:GBA65_00380"/>
<feature type="transmembrane region" description="Helical" evidence="1">
    <location>
        <begin position="78"/>
        <end position="100"/>
    </location>
</feature>
<dbReference type="EMBL" id="CP045121">
    <property type="protein sequence ID" value="QIN77222.1"/>
    <property type="molecule type" value="Genomic_DNA"/>
</dbReference>
<feature type="transmembrane region" description="Helical" evidence="1">
    <location>
        <begin position="120"/>
        <end position="151"/>
    </location>
</feature>
<dbReference type="Proteomes" id="UP000502706">
    <property type="component" value="Chromosome"/>
</dbReference>